<organism evidence="3">
    <name type="scientific">Podoviridae sp. ctW0z17</name>
    <dbReference type="NCBI Taxonomy" id="2825254"/>
    <lineage>
        <taxon>Viruses</taxon>
        <taxon>Duplodnaviria</taxon>
        <taxon>Heunggongvirae</taxon>
        <taxon>Uroviricota</taxon>
        <taxon>Caudoviricetes</taxon>
    </lineage>
</organism>
<keyword evidence="2" id="KW-0472">Membrane</keyword>
<dbReference type="EMBL" id="BK016161">
    <property type="protein sequence ID" value="DAF99224.1"/>
    <property type="molecule type" value="Genomic_DNA"/>
</dbReference>
<keyword evidence="2" id="KW-1133">Transmembrane helix</keyword>
<evidence type="ECO:0000256" key="1">
    <source>
        <dbReference type="SAM" id="Coils"/>
    </source>
</evidence>
<accession>A0A8S5UXK8</accession>
<keyword evidence="1" id="KW-0175">Coiled coil</keyword>
<reference evidence="3" key="1">
    <citation type="journal article" date="2021" name="Proc. Natl. Acad. Sci. U.S.A.">
        <title>A Catalog of Tens of Thousands of Viruses from Human Metagenomes Reveals Hidden Associations with Chronic Diseases.</title>
        <authorList>
            <person name="Tisza M.J."/>
            <person name="Buck C.B."/>
        </authorList>
    </citation>
    <scope>NUCLEOTIDE SEQUENCE</scope>
    <source>
        <strain evidence="3">CtW0z17</strain>
    </source>
</reference>
<feature type="transmembrane region" description="Helical" evidence="2">
    <location>
        <begin position="62"/>
        <end position="80"/>
    </location>
</feature>
<name>A0A8S5UXK8_9CAUD</name>
<protein>
    <submittedName>
        <fullName evidence="3">Uncharacterized protein</fullName>
    </submittedName>
</protein>
<sequence>MAEGDTRRIFERLDQMGQEITRLVVLGEAKNRQCDQQEKTIADHEERITNLECQSGCIRGNVSLLAWLATLAVAVYGVVIK</sequence>
<keyword evidence="2" id="KW-0812">Transmembrane</keyword>
<feature type="coiled-coil region" evidence="1">
    <location>
        <begin position="27"/>
        <end position="54"/>
    </location>
</feature>
<evidence type="ECO:0000313" key="3">
    <source>
        <dbReference type="EMBL" id="DAF99224.1"/>
    </source>
</evidence>
<proteinExistence type="predicted"/>
<evidence type="ECO:0000256" key="2">
    <source>
        <dbReference type="SAM" id="Phobius"/>
    </source>
</evidence>